<dbReference type="Pfam" id="PF25147">
    <property type="entry name" value="Ribophorin_II_C"/>
    <property type="match status" value="1"/>
</dbReference>
<evidence type="ECO:0000256" key="9">
    <source>
        <dbReference type="ARBA" id="ARBA00023136"/>
    </source>
</evidence>
<dbReference type="Pfam" id="PF23860">
    <property type="entry name" value="Ribophorin_II_3rd"/>
    <property type="match status" value="1"/>
</dbReference>
<feature type="transmembrane region" description="Helical" evidence="12">
    <location>
        <begin position="225"/>
        <end position="245"/>
    </location>
</feature>
<dbReference type="InterPro" id="IPR055374">
    <property type="entry name" value="Ribophorin_II_3rd"/>
</dbReference>
<evidence type="ECO:0000256" key="13">
    <source>
        <dbReference type="SAM" id="SignalP"/>
    </source>
</evidence>
<feature type="signal peptide" evidence="13">
    <location>
        <begin position="1"/>
        <end position="20"/>
    </location>
</feature>
<comment type="subcellular location">
    <subcellularLocation>
        <location evidence="2">Endoplasmic reticulum membrane</location>
        <topology evidence="2">Multi-pass membrane protein</topology>
    </subcellularLocation>
</comment>
<keyword evidence="8 12" id="KW-1133">Transmembrane helix</keyword>
<dbReference type="Proteomes" id="UP001211065">
    <property type="component" value="Unassembled WGS sequence"/>
</dbReference>
<evidence type="ECO:0000256" key="12">
    <source>
        <dbReference type="SAM" id="Phobius"/>
    </source>
</evidence>
<evidence type="ECO:0000313" key="17">
    <source>
        <dbReference type="Proteomes" id="UP001211065"/>
    </source>
</evidence>
<dbReference type="EMBL" id="JADGJW010000460">
    <property type="protein sequence ID" value="KAJ3216801.1"/>
    <property type="molecule type" value="Genomic_DNA"/>
</dbReference>
<keyword evidence="17" id="KW-1185">Reference proteome</keyword>
<dbReference type="AlphaFoldDB" id="A0AAD5U252"/>
<comment type="similarity">
    <text evidence="4">Belongs to the SWP1 family.</text>
</comment>
<dbReference type="InterPro" id="IPR056790">
    <property type="entry name" value="Ribophorin_II_C"/>
</dbReference>
<sequence>MRSVLSIFVFFCIVTSEVQNFSLSDINFALGPINAEKLKFPNKLQKPLEVSQAERLKIKFSVESETLKEKLNPQQVFLSLEAEKKNSHGKLTLVFQREEKKKGDYSLIIDLKSKNFVEALEGEAGNYLATIFISEPNYSPLSYSLGTFIFKFGEVPNINRPASESEEFRYKEEIRHIFKPPVKVPFRLISLIFAVLCVLPWVILFALWSSLAVNFNNLYATKEMVLYGTGFMISMGGWVALYIAYFWSVTLFPALACASVLSVFSLFFGNRVLVSKVQFSKLKTQKVD</sequence>
<evidence type="ECO:0000256" key="8">
    <source>
        <dbReference type="ARBA" id="ARBA00022989"/>
    </source>
</evidence>
<comment type="caution">
    <text evidence="16">The sequence shown here is derived from an EMBL/GenBank/DDBJ whole genome shotgun (WGS) entry which is preliminary data.</text>
</comment>
<evidence type="ECO:0000256" key="2">
    <source>
        <dbReference type="ARBA" id="ARBA00004477"/>
    </source>
</evidence>
<evidence type="ECO:0000256" key="4">
    <source>
        <dbReference type="ARBA" id="ARBA00009038"/>
    </source>
</evidence>
<reference evidence="16" key="1">
    <citation type="submission" date="2020-05" db="EMBL/GenBank/DDBJ databases">
        <title>Phylogenomic resolution of chytrid fungi.</title>
        <authorList>
            <person name="Stajich J.E."/>
            <person name="Amses K."/>
            <person name="Simmons R."/>
            <person name="Seto K."/>
            <person name="Myers J."/>
            <person name="Bonds A."/>
            <person name="Quandt C.A."/>
            <person name="Barry K."/>
            <person name="Liu P."/>
            <person name="Grigoriev I."/>
            <person name="Longcore J.E."/>
            <person name="James T.Y."/>
        </authorList>
    </citation>
    <scope>NUCLEOTIDE SEQUENCE</scope>
    <source>
        <strain evidence="16">JEL0476</strain>
    </source>
</reference>
<dbReference type="GO" id="GO:0008250">
    <property type="term" value="C:oligosaccharyltransferase complex"/>
    <property type="evidence" value="ECO:0007669"/>
    <property type="project" value="InterPro"/>
</dbReference>
<evidence type="ECO:0000259" key="15">
    <source>
        <dbReference type="Pfam" id="PF25147"/>
    </source>
</evidence>
<feature type="transmembrane region" description="Helical" evidence="12">
    <location>
        <begin position="188"/>
        <end position="213"/>
    </location>
</feature>
<feature type="chain" id="PRO_5044286216" description="Ribophorin II" evidence="13">
    <location>
        <begin position="21"/>
        <end position="288"/>
    </location>
</feature>
<dbReference type="InterPro" id="IPR008814">
    <property type="entry name" value="Swp1"/>
</dbReference>
<feature type="transmembrane region" description="Helical" evidence="12">
    <location>
        <begin position="251"/>
        <end position="273"/>
    </location>
</feature>
<accession>A0AAD5U252</accession>
<comment type="function">
    <text evidence="1">Subunit of the oligosaccharyl transferase (OST) complex that catalyzes the initial transfer of a defined glycan (Glc(3)Man(9)GlcNAc(2) in eukaryotes) from the lipid carrier dolichol-pyrophosphate to an asparagine residue within an Asn-X-Ser/Thr consensus motif in nascent polypeptide chains, the first step in protein N-glycosylation. N-glycosylation occurs cotranslationally and the complex associates with the Sec61 complex at the channel-forming translocon complex that mediates protein translocation across the endoplasmic reticulum (ER). All subunits are required for a maximal enzyme activity.</text>
</comment>
<organism evidence="16 17">
    <name type="scientific">Clydaea vesicula</name>
    <dbReference type="NCBI Taxonomy" id="447962"/>
    <lineage>
        <taxon>Eukaryota</taxon>
        <taxon>Fungi</taxon>
        <taxon>Fungi incertae sedis</taxon>
        <taxon>Chytridiomycota</taxon>
        <taxon>Chytridiomycota incertae sedis</taxon>
        <taxon>Chytridiomycetes</taxon>
        <taxon>Lobulomycetales</taxon>
        <taxon>Lobulomycetaceae</taxon>
        <taxon>Clydaea</taxon>
    </lineage>
</organism>
<feature type="domain" description="Ribophorin II C-terminal" evidence="15">
    <location>
        <begin position="178"/>
        <end position="275"/>
    </location>
</feature>
<evidence type="ECO:0000256" key="11">
    <source>
        <dbReference type="ARBA" id="ARBA00032139"/>
    </source>
</evidence>
<keyword evidence="9 12" id="KW-0472">Membrane</keyword>
<proteinExistence type="inferred from homology"/>
<protein>
    <recommendedName>
        <fullName evidence="11">Ribophorin II</fullName>
    </recommendedName>
    <alternativeName>
        <fullName evidence="10">Ribophorin-2</fullName>
    </alternativeName>
</protein>
<evidence type="ECO:0000256" key="3">
    <source>
        <dbReference type="ARBA" id="ARBA00004922"/>
    </source>
</evidence>
<comment type="pathway">
    <text evidence="3">Protein modification; protein glycosylation.</text>
</comment>
<evidence type="ECO:0000313" key="16">
    <source>
        <dbReference type="EMBL" id="KAJ3216801.1"/>
    </source>
</evidence>
<keyword evidence="5 12" id="KW-0812">Transmembrane</keyword>
<feature type="domain" description="Ribophorin II third" evidence="14">
    <location>
        <begin position="35"/>
        <end position="134"/>
    </location>
</feature>
<evidence type="ECO:0000256" key="6">
    <source>
        <dbReference type="ARBA" id="ARBA00022729"/>
    </source>
</evidence>
<keyword evidence="7" id="KW-0256">Endoplasmic reticulum</keyword>
<evidence type="ECO:0000256" key="1">
    <source>
        <dbReference type="ARBA" id="ARBA00002791"/>
    </source>
</evidence>
<evidence type="ECO:0000259" key="14">
    <source>
        <dbReference type="Pfam" id="PF23860"/>
    </source>
</evidence>
<name>A0AAD5U252_9FUNG</name>
<evidence type="ECO:0000256" key="10">
    <source>
        <dbReference type="ARBA" id="ARBA00030078"/>
    </source>
</evidence>
<evidence type="ECO:0000256" key="7">
    <source>
        <dbReference type="ARBA" id="ARBA00022824"/>
    </source>
</evidence>
<keyword evidence="6 13" id="KW-0732">Signal</keyword>
<dbReference type="GO" id="GO:0006487">
    <property type="term" value="P:protein N-linked glycosylation"/>
    <property type="evidence" value="ECO:0007669"/>
    <property type="project" value="TreeGrafter"/>
</dbReference>
<gene>
    <name evidence="16" type="ORF">HK099_005736</name>
</gene>
<dbReference type="PANTHER" id="PTHR12640">
    <property type="entry name" value="RIBOPHORIN II"/>
    <property type="match status" value="1"/>
</dbReference>
<dbReference type="PANTHER" id="PTHR12640:SF0">
    <property type="entry name" value="DOLICHYL-DIPHOSPHOOLIGOSACCHARIDE--PROTEIN GLYCOSYLTRANSFERASE SUBUNIT 2"/>
    <property type="match status" value="1"/>
</dbReference>
<evidence type="ECO:0000256" key="5">
    <source>
        <dbReference type="ARBA" id="ARBA00022692"/>
    </source>
</evidence>